<dbReference type="PANTHER" id="PTHR42912:SF93">
    <property type="entry name" value="N6-ADENOSINE-METHYLTRANSFERASE TMT1A"/>
    <property type="match status" value="1"/>
</dbReference>
<dbReference type="EMBL" id="BARW01004462">
    <property type="protein sequence ID" value="GAI63355.1"/>
    <property type="molecule type" value="Genomic_DNA"/>
</dbReference>
<reference evidence="2" key="1">
    <citation type="journal article" date="2014" name="Front. Microbiol.">
        <title>High frequency of phylogenetically diverse reductive dehalogenase-homologous genes in deep subseafloor sedimentary metagenomes.</title>
        <authorList>
            <person name="Kawai M."/>
            <person name="Futagami T."/>
            <person name="Toyoda A."/>
            <person name="Takaki Y."/>
            <person name="Nishi S."/>
            <person name="Hori S."/>
            <person name="Arai W."/>
            <person name="Tsubouchi T."/>
            <person name="Morono Y."/>
            <person name="Uchiyama I."/>
            <person name="Ito T."/>
            <person name="Fujiyama A."/>
            <person name="Inagaki F."/>
            <person name="Takami H."/>
        </authorList>
    </citation>
    <scope>NUCLEOTIDE SEQUENCE</scope>
    <source>
        <strain evidence="2">Expedition CK06-06</strain>
    </source>
</reference>
<dbReference type="InterPro" id="IPR050508">
    <property type="entry name" value="Methyltransf_Superfamily"/>
</dbReference>
<organism evidence="2">
    <name type="scientific">marine sediment metagenome</name>
    <dbReference type="NCBI Taxonomy" id="412755"/>
    <lineage>
        <taxon>unclassified sequences</taxon>
        <taxon>metagenomes</taxon>
        <taxon>ecological metagenomes</taxon>
    </lineage>
</organism>
<dbReference type="AlphaFoldDB" id="X1RJL3"/>
<dbReference type="GO" id="GO:0008168">
    <property type="term" value="F:methyltransferase activity"/>
    <property type="evidence" value="ECO:0007669"/>
    <property type="project" value="TreeGrafter"/>
</dbReference>
<evidence type="ECO:0000259" key="1">
    <source>
        <dbReference type="Pfam" id="PF13847"/>
    </source>
</evidence>
<dbReference type="SUPFAM" id="SSF53335">
    <property type="entry name" value="S-adenosyl-L-methionine-dependent methyltransferases"/>
    <property type="match status" value="1"/>
</dbReference>
<dbReference type="PANTHER" id="PTHR42912">
    <property type="entry name" value="METHYLTRANSFERASE"/>
    <property type="match status" value="1"/>
</dbReference>
<dbReference type="CDD" id="cd02440">
    <property type="entry name" value="AdoMet_MTases"/>
    <property type="match status" value="1"/>
</dbReference>
<gene>
    <name evidence="2" type="ORF">S12H4_10436</name>
</gene>
<evidence type="ECO:0000313" key="2">
    <source>
        <dbReference type="EMBL" id="GAI63355.1"/>
    </source>
</evidence>
<dbReference type="InterPro" id="IPR025714">
    <property type="entry name" value="Methyltranfer_dom"/>
</dbReference>
<dbReference type="Pfam" id="PF13847">
    <property type="entry name" value="Methyltransf_31"/>
    <property type="match status" value="1"/>
</dbReference>
<dbReference type="InterPro" id="IPR029063">
    <property type="entry name" value="SAM-dependent_MTases_sf"/>
</dbReference>
<feature type="domain" description="Methyltransferase" evidence="1">
    <location>
        <begin position="47"/>
        <end position="171"/>
    </location>
</feature>
<protein>
    <recommendedName>
        <fullName evidence="1">Methyltransferase domain-containing protein</fullName>
    </recommendedName>
</protein>
<name>X1RJL3_9ZZZZ</name>
<proteinExistence type="predicted"/>
<dbReference type="Gene3D" id="3.40.50.150">
    <property type="entry name" value="Vaccinia Virus protein VP39"/>
    <property type="match status" value="1"/>
</dbReference>
<accession>X1RJL3</accession>
<comment type="caution">
    <text evidence="2">The sequence shown here is derived from an EMBL/GenBank/DDBJ whole genome shotgun (WGS) entry which is preliminary data.</text>
</comment>
<sequence>MNTKKVDTDFIRKSFSTEKTVSDYAKAVMEISLWESEKIMIEKYFNPESRILDIGCGAGRTTIGLYKLGFHLVEGLDLSEAMIVQARTISKELNYNIAFSVGNAVCLDYNDETFNAALFSFNGIMQIPGRENRIKVLKEIKRILKPKGYFLFTTHDRESDKEYESFWKEEKKKWALHLEDK</sequence>
<feature type="non-terminal residue" evidence="2">
    <location>
        <position position="181"/>
    </location>
</feature>